<accession>W3VTK9</accession>
<dbReference type="AlphaFoldDB" id="W3VTK9"/>
<evidence type="ECO:0000313" key="4">
    <source>
        <dbReference type="Proteomes" id="UP000019462"/>
    </source>
</evidence>
<gene>
    <name evidence="3" type="ORF">PaG_00862</name>
</gene>
<evidence type="ECO:0000256" key="1">
    <source>
        <dbReference type="SAM" id="MobiDB-lite"/>
    </source>
</evidence>
<dbReference type="Proteomes" id="UP000019462">
    <property type="component" value="Unassembled WGS sequence"/>
</dbReference>
<organism evidence="3 4">
    <name type="scientific">Moesziomyces aphidis</name>
    <name type="common">Pseudozyma aphidis</name>
    <dbReference type="NCBI Taxonomy" id="84754"/>
    <lineage>
        <taxon>Eukaryota</taxon>
        <taxon>Fungi</taxon>
        <taxon>Dikarya</taxon>
        <taxon>Basidiomycota</taxon>
        <taxon>Ustilaginomycotina</taxon>
        <taxon>Ustilaginomycetes</taxon>
        <taxon>Ustilaginales</taxon>
        <taxon>Ustilaginaceae</taxon>
        <taxon>Moesziomyces</taxon>
    </lineage>
</organism>
<feature type="signal peptide" evidence="2">
    <location>
        <begin position="1"/>
        <end position="18"/>
    </location>
</feature>
<keyword evidence="2" id="KW-0732">Signal</keyword>
<evidence type="ECO:0000313" key="3">
    <source>
        <dbReference type="EMBL" id="ETS64889.1"/>
    </source>
</evidence>
<dbReference type="OrthoDB" id="10266198at2759"/>
<name>W3VTK9_MOEAP</name>
<feature type="chain" id="PRO_5004833614" evidence="2">
    <location>
        <begin position="19"/>
        <end position="160"/>
    </location>
</feature>
<sequence>MKVLRALCILAFLAMAFAAPPMPDSVVNAQEAIRDLWQLAHEGIFMNTLPWRYRDLQAKWADFLYHEGPGIVNSYYDAKFPYWTAGARWHGKPRFLRMVTFADTKTYSFRPSHDAMKPEVAALLVQRFAEKMPIPKTEWGKDLSLAQPGTSKSYPHSADR</sequence>
<keyword evidence="4" id="KW-1185">Reference proteome</keyword>
<protein>
    <submittedName>
        <fullName evidence="3">Uncharacterized protein</fullName>
    </submittedName>
</protein>
<reference evidence="3 4" key="1">
    <citation type="journal article" date="2014" name="Genome Announc.">
        <title>Genome sequence of the basidiomycetous fungus Pseudozyma aphidis DSM70725, an efficient producer of biosurfactant mannosylerythritol lipids.</title>
        <authorList>
            <person name="Lorenz S."/>
            <person name="Guenther M."/>
            <person name="Grumaz C."/>
            <person name="Rupp S."/>
            <person name="Zibek S."/>
            <person name="Sohn K."/>
        </authorList>
    </citation>
    <scope>NUCLEOTIDE SEQUENCE [LARGE SCALE GENOMIC DNA]</scope>
    <source>
        <strain evidence="4">ATCC 32657 / CBS 517.83 / DSM 70725 / JCM 10318 / NBRC 10182 / NRRL Y-7954 / St-0401</strain>
    </source>
</reference>
<dbReference type="HOGENOM" id="CLU_1705002_0_0_1"/>
<dbReference type="EMBL" id="AWNI01000004">
    <property type="protein sequence ID" value="ETS64889.1"/>
    <property type="molecule type" value="Genomic_DNA"/>
</dbReference>
<comment type="caution">
    <text evidence="3">The sequence shown here is derived from an EMBL/GenBank/DDBJ whole genome shotgun (WGS) entry which is preliminary data.</text>
</comment>
<feature type="region of interest" description="Disordered" evidence="1">
    <location>
        <begin position="139"/>
        <end position="160"/>
    </location>
</feature>
<evidence type="ECO:0000256" key="2">
    <source>
        <dbReference type="SAM" id="SignalP"/>
    </source>
</evidence>
<proteinExistence type="predicted"/>